<dbReference type="PROSITE" id="PS00070">
    <property type="entry name" value="ALDEHYDE_DEHYDR_CYS"/>
    <property type="match status" value="1"/>
</dbReference>
<dbReference type="InterPro" id="IPR016163">
    <property type="entry name" value="Ald_DH_C"/>
</dbReference>
<dbReference type="Gene3D" id="3.40.605.10">
    <property type="entry name" value="Aldehyde Dehydrogenase, Chain A, domain 1"/>
    <property type="match status" value="1"/>
</dbReference>
<keyword evidence="2 4" id="KW-0560">Oxidoreductase</keyword>
<evidence type="ECO:0000256" key="4">
    <source>
        <dbReference type="RuleBase" id="RU003345"/>
    </source>
</evidence>
<dbReference type="Proteomes" id="UP000678499">
    <property type="component" value="Unassembled WGS sequence"/>
</dbReference>
<dbReference type="PANTHER" id="PTHR11699">
    <property type="entry name" value="ALDEHYDE DEHYDROGENASE-RELATED"/>
    <property type="match status" value="1"/>
</dbReference>
<gene>
    <name evidence="6" type="ORF">NMOB1V02_LOCUS3955</name>
</gene>
<dbReference type="CDD" id="cd07141">
    <property type="entry name" value="ALDH_F1AB_F2_RALDH1"/>
    <property type="match status" value="1"/>
</dbReference>
<sequence>MYMRASQILQANALLRVPFVRMSAAALPKPNPNPEVHHTKIFIDNEWHNSESGKTFPTLNPATGKKIVDVQEGDRADVAKAIKAARRAFDFDSPWRKMDASRRGELLNKLADLMERDIVQLASLETLDNGKPFSQAVAGDLQLSIKCLRYYAGWADKNHGKVIPIEGDFFTYTRHEPVGVCGQIIPWNFPILMLAWKLGPALSMGNTVVMKPAEQTPLTALYIANLIKEAGFPKGVVNIVPGYGPTAGAAIAESMKVDKVAFTGSTDVGHKIMQAAAASNMKRITLELGGKSPNIVLADTDIDYAVKTSHFALFFNQGQCCCAGSRIFVEDKIYDEFVSKSVVEAKNRKLGDPFDINTDQGPQVDNDQMVKILELIESGKKDGATLHTGGSRAKAFNGFYVEPTVFSDVTDNMRIAKEEIFGPVQQIMRFKSMDELVDRANNSIYGLAASVFTQDIDKANYLIQRLKAGTVWVNCYDVFGAQAPFGGYKMSGLGRELGEYGLQAYTEVKTVTTKIPTKIS</sequence>
<dbReference type="Gene3D" id="3.40.309.10">
    <property type="entry name" value="Aldehyde Dehydrogenase, Chain A, domain 2"/>
    <property type="match status" value="1"/>
</dbReference>
<evidence type="ECO:0000259" key="5">
    <source>
        <dbReference type="Pfam" id="PF00171"/>
    </source>
</evidence>
<dbReference type="InterPro" id="IPR016161">
    <property type="entry name" value="Ald_DH/histidinol_DH"/>
</dbReference>
<name>A0A7R9BJF9_9CRUS</name>
<evidence type="ECO:0000256" key="2">
    <source>
        <dbReference type="ARBA" id="ARBA00023002"/>
    </source>
</evidence>
<dbReference type="EMBL" id="OA882605">
    <property type="protein sequence ID" value="CAD7276179.1"/>
    <property type="molecule type" value="Genomic_DNA"/>
</dbReference>
<proteinExistence type="inferred from homology"/>
<organism evidence="6">
    <name type="scientific">Notodromas monacha</name>
    <dbReference type="NCBI Taxonomy" id="399045"/>
    <lineage>
        <taxon>Eukaryota</taxon>
        <taxon>Metazoa</taxon>
        <taxon>Ecdysozoa</taxon>
        <taxon>Arthropoda</taxon>
        <taxon>Crustacea</taxon>
        <taxon>Oligostraca</taxon>
        <taxon>Ostracoda</taxon>
        <taxon>Podocopa</taxon>
        <taxon>Podocopida</taxon>
        <taxon>Cypridocopina</taxon>
        <taxon>Cypridoidea</taxon>
        <taxon>Cyprididae</taxon>
        <taxon>Notodromas</taxon>
    </lineage>
</organism>
<dbReference type="FunFam" id="3.40.605.10:FF:000026">
    <property type="entry name" value="Aldehyde dehydrogenase, putative"/>
    <property type="match status" value="1"/>
</dbReference>
<dbReference type="InterPro" id="IPR016160">
    <property type="entry name" value="Ald_DH_CS_CYS"/>
</dbReference>
<feature type="domain" description="Aldehyde dehydrogenase" evidence="5">
    <location>
        <begin position="47"/>
        <end position="511"/>
    </location>
</feature>
<dbReference type="InterPro" id="IPR016162">
    <property type="entry name" value="Ald_DH_N"/>
</dbReference>
<evidence type="ECO:0000256" key="1">
    <source>
        <dbReference type="ARBA" id="ARBA00009986"/>
    </source>
</evidence>
<dbReference type="Pfam" id="PF00171">
    <property type="entry name" value="Aldedh"/>
    <property type="match status" value="1"/>
</dbReference>
<accession>A0A7R9BJF9</accession>
<feature type="active site" evidence="3">
    <location>
        <position position="287"/>
    </location>
</feature>
<dbReference type="AlphaFoldDB" id="A0A7R9BJF9"/>
<protein>
    <recommendedName>
        <fullName evidence="5">Aldehyde dehydrogenase domain-containing protein</fullName>
    </recommendedName>
</protein>
<evidence type="ECO:0000256" key="3">
    <source>
        <dbReference type="PROSITE-ProRule" id="PRU10007"/>
    </source>
</evidence>
<dbReference type="InterPro" id="IPR029510">
    <property type="entry name" value="Ald_DH_CS_GLU"/>
</dbReference>
<reference evidence="6" key="1">
    <citation type="submission" date="2020-11" db="EMBL/GenBank/DDBJ databases">
        <authorList>
            <person name="Tran Van P."/>
        </authorList>
    </citation>
    <scope>NUCLEOTIDE SEQUENCE</scope>
</reference>
<keyword evidence="7" id="KW-1185">Reference proteome</keyword>
<dbReference type="InterPro" id="IPR015590">
    <property type="entry name" value="Aldehyde_DH_dom"/>
</dbReference>
<evidence type="ECO:0000313" key="6">
    <source>
        <dbReference type="EMBL" id="CAD7276179.1"/>
    </source>
</evidence>
<evidence type="ECO:0000313" key="7">
    <source>
        <dbReference type="Proteomes" id="UP000678499"/>
    </source>
</evidence>
<dbReference type="FunFam" id="3.40.605.10:FF:000050">
    <property type="entry name" value="Aldehyde dehydrogenase, mitochondrial"/>
    <property type="match status" value="1"/>
</dbReference>
<dbReference type="OrthoDB" id="310895at2759"/>
<dbReference type="PROSITE" id="PS00687">
    <property type="entry name" value="ALDEHYDE_DEHYDR_GLU"/>
    <property type="match status" value="1"/>
</dbReference>
<dbReference type="FunFam" id="3.40.309.10:FF:000001">
    <property type="entry name" value="Mitochondrial aldehyde dehydrogenase 2"/>
    <property type="match status" value="1"/>
</dbReference>
<comment type="similarity">
    <text evidence="1 4">Belongs to the aldehyde dehydrogenase family.</text>
</comment>
<dbReference type="EMBL" id="CAJPEX010000568">
    <property type="protein sequence ID" value="CAG0916331.1"/>
    <property type="molecule type" value="Genomic_DNA"/>
</dbReference>
<dbReference type="GO" id="GO:0016620">
    <property type="term" value="F:oxidoreductase activity, acting on the aldehyde or oxo group of donors, NAD or NADP as acceptor"/>
    <property type="evidence" value="ECO:0007669"/>
    <property type="project" value="InterPro"/>
</dbReference>
<dbReference type="SUPFAM" id="SSF53720">
    <property type="entry name" value="ALDH-like"/>
    <property type="match status" value="1"/>
</dbReference>